<dbReference type="AlphaFoldDB" id="A0A1I8MNB7"/>
<evidence type="ECO:0000256" key="10">
    <source>
        <dbReference type="ARBA" id="ARBA00023180"/>
    </source>
</evidence>
<comment type="subcellular location">
    <subcellularLocation>
        <location evidence="1">Membrane</location>
        <topology evidence="1">Single-pass membrane protein</topology>
    </subcellularLocation>
</comment>
<dbReference type="GO" id="GO:0005509">
    <property type="term" value="F:calcium ion binding"/>
    <property type="evidence" value="ECO:0007669"/>
    <property type="project" value="UniProtKB-UniRule"/>
</dbReference>
<dbReference type="GO" id="GO:0001736">
    <property type="term" value="P:establishment of planar polarity"/>
    <property type="evidence" value="ECO:0007669"/>
    <property type="project" value="UniProtKB-ARBA"/>
</dbReference>
<keyword evidence="10" id="KW-0325">Glycoprotein</keyword>
<protein>
    <recommendedName>
        <fullName evidence="12">Cadherin domain-containing protein</fullName>
    </recommendedName>
</protein>
<dbReference type="InterPro" id="IPR015919">
    <property type="entry name" value="Cadherin-like_sf"/>
</dbReference>
<dbReference type="GO" id="GO:0030855">
    <property type="term" value="P:epithelial cell differentiation"/>
    <property type="evidence" value="ECO:0007669"/>
    <property type="project" value="UniProtKB-ARBA"/>
</dbReference>
<dbReference type="STRING" id="7370.A0A1I8MNB7"/>
<evidence type="ECO:0000256" key="3">
    <source>
        <dbReference type="ARBA" id="ARBA00022692"/>
    </source>
</evidence>
<name>A0A1I8MNB7_MUSDO</name>
<accession>A0A1I8MNB7</accession>
<dbReference type="PROSITE" id="PS50268">
    <property type="entry name" value="CADHERIN_2"/>
    <property type="match status" value="2"/>
</dbReference>
<keyword evidence="8" id="KW-0472">Membrane</keyword>
<evidence type="ECO:0000256" key="9">
    <source>
        <dbReference type="ARBA" id="ARBA00023157"/>
    </source>
</evidence>
<proteinExistence type="predicted"/>
<evidence type="ECO:0000313" key="13">
    <source>
        <dbReference type="EnsemblMetazoa" id="MDOA006772-PA"/>
    </source>
</evidence>
<dbReference type="SUPFAM" id="SSF49313">
    <property type="entry name" value="Cadherin-like"/>
    <property type="match status" value="2"/>
</dbReference>
<keyword evidence="6 11" id="KW-0106">Calcium</keyword>
<keyword evidence="9" id="KW-1015">Disulfide bond</keyword>
<feature type="domain" description="Cadherin" evidence="12">
    <location>
        <begin position="1"/>
        <end position="49"/>
    </location>
</feature>
<dbReference type="PANTHER" id="PTHR24028">
    <property type="entry name" value="CADHERIN-87A"/>
    <property type="match status" value="1"/>
</dbReference>
<reference evidence="13" key="1">
    <citation type="submission" date="2020-05" db="UniProtKB">
        <authorList>
            <consortium name="EnsemblMetazoa"/>
        </authorList>
    </citation>
    <scope>IDENTIFICATION</scope>
    <source>
        <strain evidence="13">Aabys</strain>
    </source>
</reference>
<evidence type="ECO:0000259" key="12">
    <source>
        <dbReference type="PROSITE" id="PS50268"/>
    </source>
</evidence>
<evidence type="ECO:0000256" key="7">
    <source>
        <dbReference type="ARBA" id="ARBA00022989"/>
    </source>
</evidence>
<dbReference type="FunFam" id="2.60.40.60:FF:000013">
    <property type="entry name" value="Cadherin EGF LAG seven-pass G-type receptor"/>
    <property type="match status" value="1"/>
</dbReference>
<keyword evidence="7" id="KW-1133">Transmembrane helix</keyword>
<dbReference type="SMART" id="SM00112">
    <property type="entry name" value="CA"/>
    <property type="match status" value="2"/>
</dbReference>
<evidence type="ECO:0000256" key="8">
    <source>
        <dbReference type="ARBA" id="ARBA00023136"/>
    </source>
</evidence>
<gene>
    <name evidence="13" type="primary">101894456</name>
</gene>
<evidence type="ECO:0000256" key="11">
    <source>
        <dbReference type="PROSITE-ProRule" id="PRU00043"/>
    </source>
</evidence>
<dbReference type="PROSITE" id="PS00232">
    <property type="entry name" value="CADHERIN_1"/>
    <property type="match status" value="1"/>
</dbReference>
<evidence type="ECO:0000256" key="5">
    <source>
        <dbReference type="ARBA" id="ARBA00022737"/>
    </source>
</evidence>
<dbReference type="EnsemblMetazoa" id="MDOA006772-RA">
    <property type="protein sequence ID" value="MDOA006772-PA"/>
    <property type="gene ID" value="MDOA006772"/>
</dbReference>
<dbReference type="GO" id="GO:0007156">
    <property type="term" value="P:homophilic cell adhesion via plasma membrane adhesion molecules"/>
    <property type="evidence" value="ECO:0007669"/>
    <property type="project" value="InterPro"/>
</dbReference>
<dbReference type="eggNOG" id="KOG1219">
    <property type="taxonomic scope" value="Eukaryota"/>
</dbReference>
<keyword evidence="5" id="KW-0677">Repeat</keyword>
<evidence type="ECO:0000256" key="4">
    <source>
        <dbReference type="ARBA" id="ARBA00022729"/>
    </source>
</evidence>
<sequence length="207" mass="23433">MTTERKLDRENQVEHILEVRISDNGFPSLYSTTRVVVSVKDINDNSPQFEQRFYKIQIPSTSDINVPIFQILATDIDIGENGRISYNIKSGKGKNKFRIDADTGLIYATKPLEMESEYELIIKAEDHGSPKKSQTARLNVLVIPILEQSKAPPSIKTTNSLVEVTESDKAGFLVTLIQASDEDSEHLWYNISGKYEMVTFIYIQDIS</sequence>
<keyword evidence="3" id="KW-0812">Transmembrane</keyword>
<dbReference type="GO" id="GO:0007163">
    <property type="term" value="P:establishment or maintenance of cell polarity"/>
    <property type="evidence" value="ECO:0007669"/>
    <property type="project" value="UniProtKB-ARBA"/>
</dbReference>
<keyword evidence="2" id="KW-0245">EGF-like domain</keyword>
<dbReference type="PRINTS" id="PR00205">
    <property type="entry name" value="CADHERIN"/>
</dbReference>
<dbReference type="CDD" id="cd11304">
    <property type="entry name" value="Cadherin_repeat"/>
    <property type="match status" value="2"/>
</dbReference>
<evidence type="ECO:0000256" key="2">
    <source>
        <dbReference type="ARBA" id="ARBA00022536"/>
    </source>
</evidence>
<organism evidence="13">
    <name type="scientific">Musca domestica</name>
    <name type="common">House fly</name>
    <dbReference type="NCBI Taxonomy" id="7370"/>
    <lineage>
        <taxon>Eukaryota</taxon>
        <taxon>Metazoa</taxon>
        <taxon>Ecdysozoa</taxon>
        <taxon>Arthropoda</taxon>
        <taxon>Hexapoda</taxon>
        <taxon>Insecta</taxon>
        <taxon>Pterygota</taxon>
        <taxon>Neoptera</taxon>
        <taxon>Endopterygota</taxon>
        <taxon>Diptera</taxon>
        <taxon>Brachycera</taxon>
        <taxon>Muscomorpha</taxon>
        <taxon>Muscoidea</taxon>
        <taxon>Muscidae</taxon>
        <taxon>Musca</taxon>
    </lineage>
</organism>
<dbReference type="InterPro" id="IPR002126">
    <property type="entry name" value="Cadherin-like_dom"/>
</dbReference>
<dbReference type="GO" id="GO:0048513">
    <property type="term" value="P:animal organ development"/>
    <property type="evidence" value="ECO:0007669"/>
    <property type="project" value="UniProtKB-ARBA"/>
</dbReference>
<feature type="domain" description="Cadherin" evidence="12">
    <location>
        <begin position="50"/>
        <end position="155"/>
    </location>
</feature>
<evidence type="ECO:0000256" key="1">
    <source>
        <dbReference type="ARBA" id="ARBA00004167"/>
    </source>
</evidence>
<dbReference type="VEuPathDB" id="VectorBase:MDOA006772"/>
<dbReference type="InterPro" id="IPR050174">
    <property type="entry name" value="Protocadherin/Cadherin-CA"/>
</dbReference>
<dbReference type="InterPro" id="IPR020894">
    <property type="entry name" value="Cadherin_CS"/>
</dbReference>
<dbReference type="GO" id="GO:0005886">
    <property type="term" value="C:plasma membrane"/>
    <property type="evidence" value="ECO:0007669"/>
    <property type="project" value="InterPro"/>
</dbReference>
<dbReference type="Gene3D" id="2.60.40.60">
    <property type="entry name" value="Cadherins"/>
    <property type="match status" value="2"/>
</dbReference>
<dbReference type="GO" id="GO:0007424">
    <property type="term" value="P:open tracheal system development"/>
    <property type="evidence" value="ECO:0007669"/>
    <property type="project" value="UniProtKB-ARBA"/>
</dbReference>
<dbReference type="Pfam" id="PF00028">
    <property type="entry name" value="Cadherin"/>
    <property type="match status" value="1"/>
</dbReference>
<evidence type="ECO:0000256" key="6">
    <source>
        <dbReference type="ARBA" id="ARBA00022837"/>
    </source>
</evidence>
<dbReference type="PANTHER" id="PTHR24028:SF310">
    <property type="entry name" value="NEURAL-CADHERIN-LIKE PROTEIN"/>
    <property type="match status" value="1"/>
</dbReference>
<keyword evidence="4" id="KW-0732">Signal</keyword>